<feature type="transmembrane region" description="Helical" evidence="1">
    <location>
        <begin position="26"/>
        <end position="48"/>
    </location>
</feature>
<dbReference type="AlphaFoldDB" id="A0A1S0U6Q6"/>
<keyword evidence="1" id="KW-0472">Membrane</keyword>
<organism evidence="2">
    <name type="scientific">Loa loa</name>
    <name type="common">Eye worm</name>
    <name type="synonym">Filaria loa</name>
    <dbReference type="NCBI Taxonomy" id="7209"/>
    <lineage>
        <taxon>Eukaryota</taxon>
        <taxon>Metazoa</taxon>
        <taxon>Ecdysozoa</taxon>
        <taxon>Nematoda</taxon>
        <taxon>Chromadorea</taxon>
        <taxon>Rhabditida</taxon>
        <taxon>Spirurina</taxon>
        <taxon>Spiruromorpha</taxon>
        <taxon>Filarioidea</taxon>
        <taxon>Onchocercidae</taxon>
        <taxon>Loa</taxon>
    </lineage>
</organism>
<evidence type="ECO:0000256" key="1">
    <source>
        <dbReference type="SAM" id="Phobius"/>
    </source>
</evidence>
<keyword evidence="1" id="KW-1133">Transmembrane helix</keyword>
<evidence type="ECO:0000313" key="2">
    <source>
        <dbReference type="EMBL" id="EFO26079.1"/>
    </source>
</evidence>
<reference evidence="2" key="1">
    <citation type="submission" date="2012-04" db="EMBL/GenBank/DDBJ databases">
        <title>The Genome Sequence of Loa loa.</title>
        <authorList>
            <consortium name="The Broad Institute Genome Sequencing Platform"/>
            <consortium name="Broad Institute Genome Sequencing Center for Infectious Disease"/>
            <person name="Nutman T.B."/>
            <person name="Fink D.L."/>
            <person name="Russ C."/>
            <person name="Young S."/>
            <person name="Zeng Q."/>
            <person name="Gargeya S."/>
            <person name="Alvarado L."/>
            <person name="Berlin A."/>
            <person name="Chapman S.B."/>
            <person name="Chen Z."/>
            <person name="Freedman E."/>
            <person name="Gellesch M."/>
            <person name="Goldberg J."/>
            <person name="Griggs A."/>
            <person name="Gujja S."/>
            <person name="Heilman E.R."/>
            <person name="Heiman D."/>
            <person name="Howarth C."/>
            <person name="Mehta T."/>
            <person name="Neiman D."/>
            <person name="Pearson M."/>
            <person name="Roberts A."/>
            <person name="Saif S."/>
            <person name="Shea T."/>
            <person name="Shenoy N."/>
            <person name="Sisk P."/>
            <person name="Stolte C."/>
            <person name="Sykes S."/>
            <person name="White J."/>
            <person name="Yandava C."/>
            <person name="Haas B."/>
            <person name="Henn M.R."/>
            <person name="Nusbaum C."/>
            <person name="Birren B."/>
        </authorList>
    </citation>
    <scope>NUCLEOTIDE SEQUENCE [LARGE SCALE GENOMIC DNA]</scope>
</reference>
<proteinExistence type="predicted"/>
<dbReference type="OMA" id="TEANVIM"/>
<dbReference type="KEGG" id="loa:LOAG_02409"/>
<dbReference type="CTD" id="9939794"/>
<gene>
    <name evidence="2" type="ORF">LOAG_02409</name>
</gene>
<dbReference type="EMBL" id="JH712216">
    <property type="protein sequence ID" value="EFO26079.1"/>
    <property type="molecule type" value="Genomic_DNA"/>
</dbReference>
<protein>
    <submittedName>
        <fullName evidence="2">Uncharacterized protein</fullName>
    </submittedName>
</protein>
<dbReference type="OrthoDB" id="5834034at2759"/>
<dbReference type="InParanoid" id="A0A1S0U6Q6"/>
<sequence length="274" mass="31006">MQPESIALNGDKLSNEEILEINSAYFSLRVAIIFLIVTVMLFVIIQFIKLICQIMRIYDEANKPFDSKTPEITVHSKKSTRRKKSKYSLPSKEMQIQLSLTNDREKNITPSDNREIIAKKEEEINNNKKKKKLPLLQNEVRNAPEIVMDDSDKLTPPDIKDSLAIFGSQKISSPIPISIKEKPETFVELKAQDSLMVVNKQTSLQPSRSAEKIKSEMGSEDKGHAFLAAKAQDSLMVVNDQKPLQPANSVEQTNLATTVKKEELKIAQQKEIEL</sequence>
<name>A0A1S0U6Q6_LOALO</name>
<accession>A0A1S0U6Q6</accession>
<keyword evidence="1" id="KW-0812">Transmembrane</keyword>
<dbReference type="RefSeq" id="XP_003137995.1">
    <property type="nucleotide sequence ID" value="XM_003137947.2"/>
</dbReference>
<dbReference type="GeneID" id="9939794"/>